<protein>
    <submittedName>
        <fullName evidence="1">DUF6934 family protein</fullName>
    </submittedName>
</protein>
<dbReference type="EMBL" id="JBHMFE010000015">
    <property type="protein sequence ID" value="MFB9109397.1"/>
    <property type="molecule type" value="Genomic_DNA"/>
</dbReference>
<dbReference type="Proteomes" id="UP001589562">
    <property type="component" value="Unassembled WGS sequence"/>
</dbReference>
<evidence type="ECO:0000313" key="2">
    <source>
        <dbReference type="Proteomes" id="UP001589562"/>
    </source>
</evidence>
<accession>A0ABV5HBX1</accession>
<keyword evidence="2" id="KW-1185">Reference proteome</keyword>
<dbReference type="RefSeq" id="WP_278010225.1">
    <property type="nucleotide sequence ID" value="NZ_CP121112.1"/>
</dbReference>
<organism evidence="1 2">
    <name type="scientific">Flavobacterium gyeonganense</name>
    <dbReference type="NCBI Taxonomy" id="1310418"/>
    <lineage>
        <taxon>Bacteria</taxon>
        <taxon>Pseudomonadati</taxon>
        <taxon>Bacteroidota</taxon>
        <taxon>Flavobacteriia</taxon>
        <taxon>Flavobacteriales</taxon>
        <taxon>Flavobacteriaceae</taxon>
        <taxon>Flavobacterium</taxon>
    </lineage>
</organism>
<dbReference type="InterPro" id="IPR053865">
    <property type="entry name" value="DUF6934"/>
</dbReference>
<evidence type="ECO:0000313" key="1">
    <source>
        <dbReference type="EMBL" id="MFB9109397.1"/>
    </source>
</evidence>
<sequence>MDFLEKAYSYNFEGITNDVYQFRFISAGIQEITKIVSISPVNKKLNWYSVGFGNLENHEDAITVNDLAEINNNDYDEVLATVFMCILHFFISNPDHTILFFGNTLHKHRLYKQKISSNINLLKQYLEISGGKTEEQIKLIEKKQTITRKGREHLRTIREKDLASLSNSIEIKSIEKYDTSKTSDYQFVLLKLKKNV</sequence>
<name>A0ABV5HBX1_9FLAO</name>
<reference evidence="1 2" key="1">
    <citation type="submission" date="2024-09" db="EMBL/GenBank/DDBJ databases">
        <authorList>
            <person name="Sun Q."/>
            <person name="Mori K."/>
        </authorList>
    </citation>
    <scope>NUCLEOTIDE SEQUENCE [LARGE SCALE GENOMIC DNA]</scope>
    <source>
        <strain evidence="1 2">CECT 8365</strain>
    </source>
</reference>
<comment type="caution">
    <text evidence="1">The sequence shown here is derived from an EMBL/GenBank/DDBJ whole genome shotgun (WGS) entry which is preliminary data.</text>
</comment>
<proteinExistence type="predicted"/>
<gene>
    <name evidence="1" type="ORF">ACFFVK_12490</name>
</gene>
<dbReference type="Pfam" id="PF22028">
    <property type="entry name" value="DUF6934"/>
    <property type="match status" value="1"/>
</dbReference>